<dbReference type="RefSeq" id="WP_132704237.1">
    <property type="nucleotide sequence ID" value="NZ_SLZR01000035.1"/>
</dbReference>
<dbReference type="Pfam" id="PF07007">
    <property type="entry name" value="LprI"/>
    <property type="match status" value="1"/>
</dbReference>
<dbReference type="Gene3D" id="2.120.10.30">
    <property type="entry name" value="TolB, C-terminal domain"/>
    <property type="match status" value="1"/>
</dbReference>
<dbReference type="Proteomes" id="UP000295793">
    <property type="component" value="Unassembled WGS sequence"/>
</dbReference>
<evidence type="ECO:0000259" key="2">
    <source>
        <dbReference type="Pfam" id="PF07007"/>
    </source>
</evidence>
<dbReference type="OrthoDB" id="5565855at2"/>
<feature type="domain" description="Lysozyme inhibitor LprI-like N-terminal" evidence="2">
    <location>
        <begin position="31"/>
        <end position="111"/>
    </location>
</feature>
<reference evidence="3 4" key="1">
    <citation type="submission" date="2019-03" db="EMBL/GenBank/DDBJ databases">
        <title>Genomic Encyclopedia of Archaeal and Bacterial Type Strains, Phase II (KMG-II): from individual species to whole genera.</title>
        <authorList>
            <person name="Goeker M."/>
        </authorList>
    </citation>
    <scope>NUCLEOTIDE SEQUENCE [LARGE SCALE GENOMIC DNA]</scope>
    <source>
        <strain evidence="3 4">DSM 15388</strain>
    </source>
</reference>
<dbReference type="GO" id="GO:0005576">
    <property type="term" value="C:extracellular region"/>
    <property type="evidence" value="ECO:0007669"/>
    <property type="project" value="TreeGrafter"/>
</dbReference>
<dbReference type="PANTHER" id="PTHR37549">
    <property type="entry name" value="LIPOPROTEIN LPRI"/>
    <property type="match status" value="1"/>
</dbReference>
<protein>
    <submittedName>
        <fullName evidence="3">Uncharacterized protein YecT (DUF1311 family)</fullName>
    </submittedName>
</protein>
<name>A0A4R3HR07_9GAMM</name>
<keyword evidence="1" id="KW-0732">Signal</keyword>
<dbReference type="InterPro" id="IPR011042">
    <property type="entry name" value="6-blade_b-propeller_TolB-like"/>
</dbReference>
<evidence type="ECO:0000313" key="3">
    <source>
        <dbReference type="EMBL" id="TCS35527.1"/>
    </source>
</evidence>
<dbReference type="PANTHER" id="PTHR37549:SF1">
    <property type="entry name" value="LIPOPROTEIN LPRI"/>
    <property type="match status" value="1"/>
</dbReference>
<feature type="signal peptide" evidence="1">
    <location>
        <begin position="1"/>
        <end position="20"/>
    </location>
</feature>
<comment type="caution">
    <text evidence="3">The sequence shown here is derived from an EMBL/GenBank/DDBJ whole genome shotgun (WGS) entry which is preliminary data.</text>
</comment>
<dbReference type="Gene3D" id="1.20.1270.180">
    <property type="match status" value="1"/>
</dbReference>
<organism evidence="3 4">
    <name type="scientific">Reinekea marinisedimentorum</name>
    <dbReference type="NCBI Taxonomy" id="230495"/>
    <lineage>
        <taxon>Bacteria</taxon>
        <taxon>Pseudomonadati</taxon>
        <taxon>Pseudomonadota</taxon>
        <taxon>Gammaproteobacteria</taxon>
        <taxon>Oceanospirillales</taxon>
        <taxon>Saccharospirillaceae</taxon>
        <taxon>Reinekea</taxon>
    </lineage>
</organism>
<evidence type="ECO:0000313" key="4">
    <source>
        <dbReference type="Proteomes" id="UP000295793"/>
    </source>
</evidence>
<dbReference type="InterPro" id="IPR009739">
    <property type="entry name" value="LprI-like_N"/>
</dbReference>
<proteinExistence type="predicted"/>
<feature type="chain" id="PRO_5020460047" evidence="1">
    <location>
        <begin position="21"/>
        <end position="885"/>
    </location>
</feature>
<dbReference type="SUPFAM" id="SSF69304">
    <property type="entry name" value="Tricorn protease N-terminal domain"/>
    <property type="match status" value="1"/>
</dbReference>
<keyword evidence="4" id="KW-1185">Reference proteome</keyword>
<accession>A0A4R3HR07</accession>
<gene>
    <name evidence="3" type="ORF">BCF53_1351</name>
</gene>
<dbReference type="EMBL" id="SLZR01000035">
    <property type="protein sequence ID" value="TCS35527.1"/>
    <property type="molecule type" value="Genomic_DNA"/>
</dbReference>
<dbReference type="AlphaFoldDB" id="A0A4R3HR07"/>
<evidence type="ECO:0000256" key="1">
    <source>
        <dbReference type="SAM" id="SignalP"/>
    </source>
</evidence>
<dbReference type="InterPro" id="IPR052755">
    <property type="entry name" value="Lysozyme_Inhibitor_LprI"/>
</dbReference>
<sequence>MMCRIYIVALLLLCSGSVQSASYDCGLSSLSDIEIEICSSSELAALDEYLSDAYTELKQQLDEVDKKHLLSTQRKWLKTRNSCLKEAFPRSCISDQYSIRSQILNSWRSLLDGERLASCQSRADSKTYFSCLLRFTRFDSERKVISRLGGFDYGLEASYTSLDTYIADSCLWPIQSKNDIYDSVACYISSADDISNAVPKLIFESSKEGTFSKIFKLDDFSDPVADESVRQRVTGLIQSGSYYYTNCEGQKPDFSFIRHISKGVFGTPNLYIADYQCNNTSSISILEVNDQFSEVLGSQQYLNCYRYCEGVEVGVSTYLNDMNGDGIAEFLFFSNENDHGLWGVLGRSSDNKYFSHFGRDLKIFPGESESYRESRVSLSEYRAAREKTVWPFHAISANPEKKHVVYTKNSLTSENYNFQPRVISVKERIYSHAIIQDTKLVVQAVNGQLKITDIESNQVKVIPTNYMFNYFLHDNGKYLAYTVKRDGLITYWIHDILNDQTIKIPRSMTVRSESSRSPQVAVSASGKQAVFEWNDSNSRYIFYYDSRTNTVTPVVEGEWVFGANISNSGDYVAYCEKGKTKGIFIWERETGESALVIPYPELPNLSVCDAEQYVLSSDGRSVIYANGPSDGADRHPLIGGLDFSVSTGPFASLEGYDFLSEKVKLYQNDLVLHRVTNSSQEHAVLLVNWVDPTKPVIVKSWNEISLSINLNDGVFTNGYQVIDESGPEAWRYPLNFHSDAPSTDIRWDSFVSNELVTAANHQSNAGNWLVNQFRTYSPEFELGKDSLHIKGEGYQQSLPFIPLGEWNASTECWDYSPEARNAAIYKQMADRFPSLLSEADTCLNISKDIAWEISLYLAGAYDNGYVLNLYDNERNSYWFGLLKEK</sequence>